<dbReference type="AlphaFoldDB" id="A0A4P7D931"/>
<evidence type="ECO:0000313" key="1">
    <source>
        <dbReference type="EMBL" id="QBR03710.1"/>
    </source>
</evidence>
<keyword evidence="2" id="KW-1185">Reference proteome</keyword>
<name>A0A4P7D931_9BURK</name>
<reference evidence="1 2" key="1">
    <citation type="submission" date="2019-03" db="EMBL/GenBank/DDBJ databases">
        <title>Paraburkholderia sp. 7MH5, isolated from subtropical forest soil.</title>
        <authorList>
            <person name="Gao Z.-H."/>
            <person name="Qiu L.-H."/>
        </authorList>
    </citation>
    <scope>NUCLEOTIDE SEQUENCE [LARGE SCALE GENOMIC DNA]</scope>
    <source>
        <strain evidence="1 2">7MH5</strain>
    </source>
</reference>
<protein>
    <submittedName>
        <fullName evidence="1">Uncharacterized protein</fullName>
    </submittedName>
</protein>
<dbReference type="RefSeq" id="WP_134759382.1">
    <property type="nucleotide sequence ID" value="NZ_CP038151.1"/>
</dbReference>
<accession>A0A4P7D931</accession>
<sequence length="86" mass="9341">MTLSQWDSYRPASHEPGVGCISEDALGRWHLSVTVKVKKGPRPPTGEIGKSEGLDLSLKDFAATSDGRVVTREDQSYKLSAALVQQ</sequence>
<evidence type="ECO:0000313" key="2">
    <source>
        <dbReference type="Proteomes" id="UP000295727"/>
    </source>
</evidence>
<dbReference type="Proteomes" id="UP000295727">
    <property type="component" value="Chromosome 4"/>
</dbReference>
<dbReference type="EMBL" id="CP038151">
    <property type="protein sequence ID" value="QBR03710.1"/>
    <property type="molecule type" value="Genomic_DNA"/>
</dbReference>
<gene>
    <name evidence="1" type="ORF">E1956_42200</name>
</gene>
<proteinExistence type="predicted"/>
<dbReference type="KEGG" id="ppai:E1956_42200"/>
<organism evidence="1 2">
    <name type="scientific">Paraburkholderia pallida</name>
    <dbReference type="NCBI Taxonomy" id="2547399"/>
    <lineage>
        <taxon>Bacteria</taxon>
        <taxon>Pseudomonadati</taxon>
        <taxon>Pseudomonadota</taxon>
        <taxon>Betaproteobacteria</taxon>
        <taxon>Burkholderiales</taxon>
        <taxon>Burkholderiaceae</taxon>
        <taxon>Paraburkholderia</taxon>
    </lineage>
</organism>